<dbReference type="SUPFAM" id="SSF69742">
    <property type="entry name" value="Glutamyl tRNA-reductase catalytic, N-terminal domain"/>
    <property type="match status" value="1"/>
</dbReference>
<evidence type="ECO:0000256" key="10">
    <source>
        <dbReference type="PIRSR" id="PIRSR000445-2"/>
    </source>
</evidence>
<organism evidence="17 18">
    <name type="scientific">Candidatus Nitrosotalea okcheonensis</name>
    <dbReference type="NCBI Taxonomy" id="1903276"/>
    <lineage>
        <taxon>Archaea</taxon>
        <taxon>Nitrososphaerota</taxon>
        <taxon>Nitrososphaeria</taxon>
        <taxon>Nitrosotaleales</taxon>
        <taxon>Nitrosotaleaceae</taxon>
        <taxon>Nitrosotalea</taxon>
    </lineage>
</organism>
<dbReference type="InterPro" id="IPR018214">
    <property type="entry name" value="GluRdtase_CS"/>
</dbReference>
<dbReference type="SUPFAM" id="SSF51735">
    <property type="entry name" value="NAD(P)-binding Rossmann-fold domains"/>
    <property type="match status" value="1"/>
</dbReference>
<dbReference type="GO" id="GO:0008883">
    <property type="term" value="F:glutamyl-tRNA reductase activity"/>
    <property type="evidence" value="ECO:0007669"/>
    <property type="project" value="UniProtKB-UniRule"/>
</dbReference>
<dbReference type="InterPro" id="IPR000343">
    <property type="entry name" value="4pyrrol_synth_GluRdtase"/>
</dbReference>
<evidence type="ECO:0000256" key="9">
    <source>
        <dbReference type="PIRSR" id="PIRSR000445-1"/>
    </source>
</evidence>
<dbReference type="Pfam" id="PF01488">
    <property type="entry name" value="Shikimate_DH"/>
    <property type="match status" value="1"/>
</dbReference>
<keyword evidence="18" id="KW-1185">Reference proteome</keyword>
<evidence type="ECO:0000259" key="16">
    <source>
        <dbReference type="Pfam" id="PF05201"/>
    </source>
</evidence>
<keyword evidence="4 8" id="KW-0521">NADP</keyword>
<dbReference type="InterPro" id="IPR036291">
    <property type="entry name" value="NAD(P)-bd_dom_sf"/>
</dbReference>
<feature type="domain" description="Glutamyl-tRNA reductase N-terminal" evidence="16">
    <location>
        <begin position="10"/>
        <end position="154"/>
    </location>
</feature>
<dbReference type="UniPathway" id="UPA00251">
    <property type="reaction ID" value="UER00316"/>
</dbReference>
<dbReference type="FunFam" id="3.40.50.720:FF:000031">
    <property type="entry name" value="Glutamyl-tRNA reductase"/>
    <property type="match status" value="1"/>
</dbReference>
<comment type="domain">
    <text evidence="8">Possesses an unusual extended V-shaped dimeric structure with each monomer consisting of three distinct domains arranged along a curved 'spinal' alpha-helix. The N-terminal catalytic domain specifically recognizes the glutamate moiety of the substrate. The second domain is the NADPH-binding domain, and the third C-terminal domain is responsible for dimerization.</text>
</comment>
<evidence type="ECO:0000259" key="15">
    <source>
        <dbReference type="Pfam" id="PF01488"/>
    </source>
</evidence>
<evidence type="ECO:0000313" key="18">
    <source>
        <dbReference type="Proteomes" id="UP000230607"/>
    </source>
</evidence>
<evidence type="ECO:0000256" key="7">
    <source>
        <dbReference type="ARBA" id="ARBA00047464"/>
    </source>
</evidence>
<evidence type="ECO:0000259" key="14">
    <source>
        <dbReference type="Pfam" id="PF00745"/>
    </source>
</evidence>
<feature type="binding site" evidence="8 10">
    <location>
        <begin position="49"/>
        <end position="52"/>
    </location>
    <ligand>
        <name>substrate</name>
    </ligand>
</feature>
<dbReference type="Pfam" id="PF00745">
    <property type="entry name" value="GlutR_dimer"/>
    <property type="match status" value="1"/>
</dbReference>
<evidence type="ECO:0000256" key="11">
    <source>
        <dbReference type="PIRSR" id="PIRSR000445-3"/>
    </source>
</evidence>
<dbReference type="FunFam" id="3.30.460.30:FF:000001">
    <property type="entry name" value="Glutamyl-tRNA reductase"/>
    <property type="match status" value="1"/>
</dbReference>
<dbReference type="RefSeq" id="WP_157926426.1">
    <property type="nucleotide sequence ID" value="NZ_LT841358.1"/>
</dbReference>
<evidence type="ECO:0000256" key="5">
    <source>
        <dbReference type="ARBA" id="ARBA00023002"/>
    </source>
</evidence>
<dbReference type="Pfam" id="PF05201">
    <property type="entry name" value="GlutR_N"/>
    <property type="match status" value="1"/>
</dbReference>
<dbReference type="InterPro" id="IPR015895">
    <property type="entry name" value="4pyrrol_synth_GluRdtase_N"/>
</dbReference>
<dbReference type="HAMAP" id="MF_00087">
    <property type="entry name" value="Glu_tRNA_reductase"/>
    <property type="match status" value="1"/>
</dbReference>
<evidence type="ECO:0000256" key="12">
    <source>
        <dbReference type="PIRSR" id="PIRSR000445-4"/>
    </source>
</evidence>
<dbReference type="InterPro" id="IPR006151">
    <property type="entry name" value="Shikm_DH/Glu-tRNA_Rdtase"/>
</dbReference>
<comment type="subunit">
    <text evidence="8">Homodimer.</text>
</comment>
<keyword evidence="6 8" id="KW-0627">Porphyrin biosynthesis</keyword>
<dbReference type="Gene3D" id="3.30.460.30">
    <property type="entry name" value="Glutamyl-tRNA reductase, N-terminal domain"/>
    <property type="match status" value="1"/>
</dbReference>
<evidence type="ECO:0000256" key="13">
    <source>
        <dbReference type="RuleBase" id="RU000584"/>
    </source>
</evidence>
<evidence type="ECO:0000256" key="6">
    <source>
        <dbReference type="ARBA" id="ARBA00023244"/>
    </source>
</evidence>
<dbReference type="EC" id="1.2.1.70" evidence="3 8"/>
<dbReference type="GO" id="GO:0019353">
    <property type="term" value="P:protoporphyrinogen IX biosynthetic process from glutamate"/>
    <property type="evidence" value="ECO:0007669"/>
    <property type="project" value="TreeGrafter"/>
</dbReference>
<comment type="miscellaneous">
    <text evidence="8">During catalysis, the active site Cys acts as a nucleophile attacking the alpha-carbonyl group of tRNA-bound glutamate with the formation of a thioester intermediate between enzyme and glutamate, and the concomitant release of tRNA(Glu). The thioester intermediate is finally reduced by direct hydride transfer from NADPH, to form the product GSA.</text>
</comment>
<evidence type="ECO:0000256" key="8">
    <source>
        <dbReference type="HAMAP-Rule" id="MF_00087"/>
    </source>
</evidence>
<evidence type="ECO:0000256" key="3">
    <source>
        <dbReference type="ARBA" id="ARBA00012970"/>
    </source>
</evidence>
<dbReference type="AlphaFoldDB" id="A0A2H1FBV8"/>
<protein>
    <recommendedName>
        <fullName evidence="3 8">Glutamyl-tRNA reductase</fullName>
        <shortName evidence="8">GluTR</shortName>
        <ecNumber evidence="3 8">1.2.1.70</ecNumber>
    </recommendedName>
</protein>
<comment type="function">
    <text evidence="8">Catalyzes the NADPH-dependent reduction of glutamyl-tRNA(Glu) to glutamate 1-semialdehyde (GSA).</text>
</comment>
<name>A0A2H1FBV8_9ARCH</name>
<feature type="binding site" evidence="8 10">
    <location>
        <begin position="112"/>
        <end position="114"/>
    </location>
    <ligand>
        <name>substrate</name>
    </ligand>
</feature>
<feature type="binding site" evidence="8 10">
    <location>
        <position position="107"/>
    </location>
    <ligand>
        <name>substrate</name>
    </ligand>
</feature>
<comment type="similarity">
    <text evidence="2 8 13">Belongs to the glutamyl-tRNA reductase family.</text>
</comment>
<accession>A0A2H1FBV8</accession>
<evidence type="ECO:0000313" key="17">
    <source>
        <dbReference type="EMBL" id="SMH70252.1"/>
    </source>
</evidence>
<dbReference type="PANTHER" id="PTHR43013:SF1">
    <property type="entry name" value="GLUTAMYL-TRNA REDUCTASE"/>
    <property type="match status" value="1"/>
</dbReference>
<proteinExistence type="inferred from homology"/>
<dbReference type="NCBIfam" id="TIGR01035">
    <property type="entry name" value="hemA"/>
    <property type="match status" value="1"/>
</dbReference>
<sequence length="417" mass="46444">MTSDVINARVTFRKSPIHMLERFTFPDLDSAYESFLQHSGLHECVILQTCNRVELFGCANSTDLDKIKKTWASVAGLEENAFKENLEISKGTDAYAHLLKLTSGLDSLVIGEEQILGQVKESISTARGIKASGDNLNTLFDKAIKIGTRVRQATGISKGSISIGSMAVNLAEENIDDLKSKHILLIGTGEAASLVAKSLKKRDIDFLITSRTFERSKAFAETAGGKPLPFEEATTNFKSIDVLFVATVAPYFLVTHDRVKEAMDSRNNGMLIMDLSNPRTVDDKVSEIDHVKVMNLDQIAEMVEKNMKNRIGVVSSAEHIINEELPLVEAAMKRLEVEPIVTNVFKEIDQARVKELKKALQMLGEKDEQKIRIIDQLTQAIVEDIMSIPMNNLRKASEQGDSEILKTVTRLFDYKRE</sequence>
<dbReference type="GO" id="GO:0050661">
    <property type="term" value="F:NADP binding"/>
    <property type="evidence" value="ECO:0007669"/>
    <property type="project" value="InterPro"/>
</dbReference>
<dbReference type="Gene3D" id="3.40.50.720">
    <property type="entry name" value="NAD(P)-binding Rossmann-like Domain"/>
    <property type="match status" value="1"/>
</dbReference>
<dbReference type="OrthoDB" id="4562at2157"/>
<dbReference type="EMBL" id="LT841358">
    <property type="protein sequence ID" value="SMH70252.1"/>
    <property type="molecule type" value="Genomic_DNA"/>
</dbReference>
<feature type="site" description="Important for activity" evidence="8 12">
    <location>
        <position position="97"/>
    </location>
</feature>
<comment type="catalytic activity">
    <reaction evidence="7 8 13">
        <text>(S)-4-amino-5-oxopentanoate + tRNA(Glu) + NADP(+) = L-glutamyl-tRNA(Glu) + NADPH + H(+)</text>
        <dbReference type="Rhea" id="RHEA:12344"/>
        <dbReference type="Rhea" id="RHEA-COMP:9663"/>
        <dbReference type="Rhea" id="RHEA-COMP:9680"/>
        <dbReference type="ChEBI" id="CHEBI:15378"/>
        <dbReference type="ChEBI" id="CHEBI:57501"/>
        <dbReference type="ChEBI" id="CHEBI:57783"/>
        <dbReference type="ChEBI" id="CHEBI:58349"/>
        <dbReference type="ChEBI" id="CHEBI:78442"/>
        <dbReference type="ChEBI" id="CHEBI:78520"/>
        <dbReference type="EC" id="1.2.1.70"/>
    </reaction>
</comment>
<dbReference type="InterPro" id="IPR015896">
    <property type="entry name" value="4pyrrol_synth_GluRdtase_dimer"/>
</dbReference>
<evidence type="ECO:0000256" key="1">
    <source>
        <dbReference type="ARBA" id="ARBA00005059"/>
    </source>
</evidence>
<dbReference type="PANTHER" id="PTHR43013">
    <property type="entry name" value="GLUTAMYL-TRNA REDUCTASE"/>
    <property type="match status" value="1"/>
</dbReference>
<feature type="active site" description="Nucleophile" evidence="8 9">
    <location>
        <position position="50"/>
    </location>
</feature>
<feature type="binding site" evidence="8 10">
    <location>
        <position position="118"/>
    </location>
    <ligand>
        <name>substrate</name>
    </ligand>
</feature>
<dbReference type="InterPro" id="IPR036453">
    <property type="entry name" value="GluRdtase_dimer_dom_sf"/>
</dbReference>
<feature type="binding site" evidence="8 11">
    <location>
        <begin position="187"/>
        <end position="192"/>
    </location>
    <ligand>
        <name>NADP(+)</name>
        <dbReference type="ChEBI" id="CHEBI:58349"/>
    </ligand>
</feature>
<reference evidence="18" key="1">
    <citation type="submission" date="2017-03" db="EMBL/GenBank/DDBJ databases">
        <authorList>
            <person name="Herbold C."/>
        </authorList>
    </citation>
    <scope>NUCLEOTIDE SEQUENCE [LARGE SCALE GENOMIC DNA]</scope>
</reference>
<comment type="pathway">
    <text evidence="1 8 13">Porphyrin-containing compound metabolism; protoporphyrin-IX biosynthesis; 5-aminolevulinate from L-glutamyl-tRNA(Glu): step 1/2.</text>
</comment>
<dbReference type="PROSITE" id="PS00747">
    <property type="entry name" value="GLUTR"/>
    <property type="match status" value="1"/>
</dbReference>
<dbReference type="InterPro" id="IPR036343">
    <property type="entry name" value="GluRdtase_N_sf"/>
</dbReference>
<evidence type="ECO:0000256" key="4">
    <source>
        <dbReference type="ARBA" id="ARBA00022857"/>
    </source>
</evidence>
<dbReference type="Proteomes" id="UP000230607">
    <property type="component" value="Chromosome 1"/>
</dbReference>
<evidence type="ECO:0000256" key="2">
    <source>
        <dbReference type="ARBA" id="ARBA00005916"/>
    </source>
</evidence>
<feature type="domain" description="Quinate/shikimate 5-dehydrogenase/glutamyl-tRNA reductase" evidence="15">
    <location>
        <begin position="170"/>
        <end position="301"/>
    </location>
</feature>
<feature type="domain" description="Tetrapyrrole biosynthesis glutamyl-tRNA reductase dimerisation" evidence="14">
    <location>
        <begin position="317"/>
        <end position="413"/>
    </location>
</feature>
<gene>
    <name evidence="8 17" type="primary">hemA</name>
    <name evidence="17" type="ORF">NCS_10059</name>
</gene>
<keyword evidence="5 8" id="KW-0560">Oxidoreductase</keyword>
<dbReference type="PIRSF" id="PIRSF000445">
    <property type="entry name" value="4pyrrol_synth_GluRdtase"/>
    <property type="match status" value="1"/>
</dbReference>
<dbReference type="SUPFAM" id="SSF69075">
    <property type="entry name" value="Glutamyl tRNA-reductase dimerization domain"/>
    <property type="match status" value="1"/>
</dbReference>